<dbReference type="InterPro" id="IPR006683">
    <property type="entry name" value="Thioestr_dom"/>
</dbReference>
<dbReference type="NCBIfam" id="TIGR00369">
    <property type="entry name" value="unchar_dom_1"/>
    <property type="match status" value="1"/>
</dbReference>
<dbReference type="RefSeq" id="WP_203195939.1">
    <property type="nucleotide sequence ID" value="NZ_CP063362.1"/>
</dbReference>
<dbReference type="PANTHER" id="PTHR42856">
    <property type="entry name" value="ACYL-COENZYME A THIOESTERASE PAAI"/>
    <property type="match status" value="1"/>
</dbReference>
<dbReference type="Proteomes" id="UP000596427">
    <property type="component" value="Chromosome"/>
</dbReference>
<dbReference type="KEGG" id="xdi:EZH22_12560"/>
<dbReference type="InterPro" id="IPR003736">
    <property type="entry name" value="PAAI_dom"/>
</dbReference>
<accession>A0A974SKZ7</accession>
<feature type="domain" description="Thioesterase" evidence="2">
    <location>
        <begin position="54"/>
        <end position="124"/>
    </location>
</feature>
<keyword evidence="4" id="KW-1185">Reference proteome</keyword>
<dbReference type="GO" id="GO:0016289">
    <property type="term" value="F:acyl-CoA hydrolase activity"/>
    <property type="evidence" value="ECO:0007669"/>
    <property type="project" value="TreeGrafter"/>
</dbReference>
<dbReference type="Pfam" id="PF03061">
    <property type="entry name" value="4HBT"/>
    <property type="match status" value="1"/>
</dbReference>
<dbReference type="PANTHER" id="PTHR42856:SF1">
    <property type="entry name" value="ACYL-COENZYME A THIOESTERASE PAAI"/>
    <property type="match status" value="1"/>
</dbReference>
<keyword evidence="1" id="KW-0378">Hydrolase</keyword>
<gene>
    <name evidence="3" type="ORF">EZH22_12560</name>
</gene>
<evidence type="ECO:0000313" key="4">
    <source>
        <dbReference type="Proteomes" id="UP000596427"/>
    </source>
</evidence>
<evidence type="ECO:0000313" key="3">
    <source>
        <dbReference type="EMBL" id="QRG09022.1"/>
    </source>
</evidence>
<protein>
    <submittedName>
        <fullName evidence="3">PaaI family thioesterase</fullName>
    </submittedName>
</protein>
<dbReference type="AlphaFoldDB" id="A0A974SKZ7"/>
<reference evidence="3 4" key="1">
    <citation type="submission" date="2020-10" db="EMBL/GenBank/DDBJ databases">
        <title>Degradation of 1,4-Dioxane by Xanthobacter sp. YN2, via a Novel Group-2 Soluble Di-Iron Monooxygenase.</title>
        <authorList>
            <person name="Ma F."/>
            <person name="Wang Y."/>
            <person name="Yang J."/>
            <person name="Guo H."/>
            <person name="Su D."/>
            <person name="Yu L."/>
        </authorList>
    </citation>
    <scope>NUCLEOTIDE SEQUENCE [LARGE SCALE GENOMIC DNA]</scope>
    <source>
        <strain evidence="3 4">YN2</strain>
    </source>
</reference>
<name>A0A974SKZ7_9HYPH</name>
<sequence>MADHDTGARSLRERIERLFEVNAFSSTLPIRLVEAEKGRALLTMDVDPGQMNGHGSCHGGALWTLADMAFGAAGFYDGTILTMGSDLTFIRPAPGGSTVLASATQVSRKGLTGIFRIELTTRPGDPEAVVAAGTFTGRWMRRSGAESTDTVAVGAQA</sequence>
<dbReference type="Gene3D" id="3.10.129.10">
    <property type="entry name" value="Hotdog Thioesterase"/>
    <property type="match status" value="1"/>
</dbReference>
<dbReference type="InterPro" id="IPR052723">
    <property type="entry name" value="Acyl-CoA_thioesterase_PaaI"/>
</dbReference>
<dbReference type="EMBL" id="CP063362">
    <property type="protein sequence ID" value="QRG09022.1"/>
    <property type="molecule type" value="Genomic_DNA"/>
</dbReference>
<proteinExistence type="predicted"/>
<dbReference type="SUPFAM" id="SSF54637">
    <property type="entry name" value="Thioesterase/thiol ester dehydrase-isomerase"/>
    <property type="match status" value="1"/>
</dbReference>
<dbReference type="CDD" id="cd03443">
    <property type="entry name" value="PaaI_thioesterase"/>
    <property type="match status" value="1"/>
</dbReference>
<evidence type="ECO:0000256" key="1">
    <source>
        <dbReference type="ARBA" id="ARBA00022801"/>
    </source>
</evidence>
<evidence type="ECO:0000259" key="2">
    <source>
        <dbReference type="Pfam" id="PF03061"/>
    </source>
</evidence>
<dbReference type="InterPro" id="IPR029069">
    <property type="entry name" value="HotDog_dom_sf"/>
</dbReference>
<organism evidence="3 4">
    <name type="scientific">Xanthobacter dioxanivorans</name>
    <dbReference type="NCBI Taxonomy" id="2528964"/>
    <lineage>
        <taxon>Bacteria</taxon>
        <taxon>Pseudomonadati</taxon>
        <taxon>Pseudomonadota</taxon>
        <taxon>Alphaproteobacteria</taxon>
        <taxon>Hyphomicrobiales</taxon>
        <taxon>Xanthobacteraceae</taxon>
        <taxon>Xanthobacter</taxon>
    </lineage>
</organism>